<evidence type="ECO:0000313" key="2">
    <source>
        <dbReference type="Proteomes" id="UP000003577"/>
    </source>
</evidence>
<accession>A5KM41</accession>
<name>A5KM41_9FIRM</name>
<dbReference type="Proteomes" id="UP000003577">
    <property type="component" value="Unassembled WGS sequence"/>
</dbReference>
<evidence type="ECO:0000313" key="1">
    <source>
        <dbReference type="EMBL" id="EDK24566.1"/>
    </source>
</evidence>
<reference evidence="1 2" key="1">
    <citation type="submission" date="2007-03" db="EMBL/GenBank/DDBJ databases">
        <authorList>
            <person name="Fulton L."/>
            <person name="Clifton S."/>
            <person name="Fulton B."/>
            <person name="Xu J."/>
            <person name="Minx P."/>
            <person name="Pepin K.H."/>
            <person name="Johnson M."/>
            <person name="Thiruvilangam P."/>
            <person name="Bhonagiri V."/>
            <person name="Nash W.E."/>
            <person name="Mardis E.R."/>
            <person name="Wilson R.K."/>
        </authorList>
    </citation>
    <scope>NUCLEOTIDE SEQUENCE [LARGE SCALE GENOMIC DNA]</scope>
    <source>
        <strain evidence="1 2">ATCC 27756</strain>
    </source>
</reference>
<dbReference type="HOGENOM" id="CLU_2938998_0_0_9"/>
<organism evidence="1 2">
    <name type="scientific">[Ruminococcus] torques ATCC 27756</name>
    <dbReference type="NCBI Taxonomy" id="411460"/>
    <lineage>
        <taxon>Bacteria</taxon>
        <taxon>Bacillati</taxon>
        <taxon>Bacillota</taxon>
        <taxon>Clostridia</taxon>
        <taxon>Lachnospirales</taxon>
        <taxon>Lachnospiraceae</taxon>
        <taxon>Mediterraneibacter</taxon>
    </lineage>
</organism>
<sequence>MAMIKEGLAQKTAFEEAYYGLNGTVFVDIENANIRTAFHKEQIDEYVKKMREVLKNHEKG</sequence>
<reference evidence="1 2" key="2">
    <citation type="submission" date="2007-04" db="EMBL/GenBank/DDBJ databases">
        <title>Draft genome sequence of Ruminococcus torques (ATCC 27756).</title>
        <authorList>
            <person name="Sudarsanam P."/>
            <person name="Ley R."/>
            <person name="Guruge J."/>
            <person name="Turnbaugh P.J."/>
            <person name="Mahowald M."/>
            <person name="Liep D."/>
            <person name="Gordon J."/>
        </authorList>
    </citation>
    <scope>NUCLEOTIDE SEQUENCE [LARGE SCALE GENOMIC DNA]</scope>
    <source>
        <strain evidence="1 2">ATCC 27756</strain>
    </source>
</reference>
<gene>
    <name evidence="1" type="ORF">RUMTOR_01297</name>
</gene>
<proteinExistence type="predicted"/>
<protein>
    <submittedName>
        <fullName evidence="1">Uncharacterized protein</fullName>
    </submittedName>
</protein>
<dbReference type="EMBL" id="AAVP02000004">
    <property type="protein sequence ID" value="EDK24566.1"/>
    <property type="molecule type" value="Genomic_DNA"/>
</dbReference>
<comment type="caution">
    <text evidence="1">The sequence shown here is derived from an EMBL/GenBank/DDBJ whole genome shotgun (WGS) entry which is preliminary data.</text>
</comment>
<dbReference type="PaxDb" id="411460-RUMTOR_01297"/>
<dbReference type="AlphaFoldDB" id="A5KM41"/>